<dbReference type="Proteomes" id="UP000663508">
    <property type="component" value="Chromosome"/>
</dbReference>
<evidence type="ECO:0000313" key="3">
    <source>
        <dbReference type="EMBL" id="BCM83288.1"/>
    </source>
</evidence>
<dbReference type="RefSeq" id="WP_058616862.1">
    <property type="nucleotide sequence ID" value="NZ_AP024145.1"/>
</dbReference>
<feature type="chain" id="PRO_5034758957" description="DUF4142 domain-containing protein" evidence="1">
    <location>
        <begin position="26"/>
        <end position="237"/>
    </location>
</feature>
<organism evidence="3 4">
    <name type="scientific">Methylobacterium indicum</name>
    <dbReference type="NCBI Taxonomy" id="1775910"/>
    <lineage>
        <taxon>Bacteria</taxon>
        <taxon>Pseudomonadati</taxon>
        <taxon>Pseudomonadota</taxon>
        <taxon>Alphaproteobacteria</taxon>
        <taxon>Hyphomicrobiales</taxon>
        <taxon>Methylobacteriaceae</taxon>
        <taxon>Methylobacterium</taxon>
    </lineage>
</organism>
<name>A0A8H8WRV0_9HYPH</name>
<keyword evidence="1" id="KW-0732">Signal</keyword>
<dbReference type="EMBL" id="AP024145">
    <property type="protein sequence ID" value="BCM83288.1"/>
    <property type="molecule type" value="Genomic_DNA"/>
</dbReference>
<evidence type="ECO:0000256" key="1">
    <source>
        <dbReference type="SAM" id="SignalP"/>
    </source>
</evidence>
<dbReference type="AlphaFoldDB" id="A0A8H8WRV0"/>
<proteinExistence type="predicted"/>
<gene>
    <name evidence="3" type="ORF">mvi_17490</name>
</gene>
<feature type="signal peptide" evidence="1">
    <location>
        <begin position="1"/>
        <end position="25"/>
    </location>
</feature>
<evidence type="ECO:0000313" key="4">
    <source>
        <dbReference type="Proteomes" id="UP000663508"/>
    </source>
</evidence>
<dbReference type="InterPro" id="IPR025419">
    <property type="entry name" value="DUF4142"/>
</dbReference>
<evidence type="ECO:0000259" key="2">
    <source>
        <dbReference type="Pfam" id="PF13628"/>
    </source>
</evidence>
<dbReference type="InterPro" id="IPR012347">
    <property type="entry name" value="Ferritin-like"/>
</dbReference>
<feature type="domain" description="DUF4142" evidence="2">
    <location>
        <begin position="155"/>
        <end position="227"/>
    </location>
</feature>
<dbReference type="KEGG" id="mind:mvi_17490"/>
<sequence length="237" mass="23410">MHRRHLLAGLVSATAALAVTRTAVAQPVAAGAMPTPAYLAMATKGGLFLENSARDAYAKTGNPRVKRFARAEVTEQVNLANKIDAVTGGTVAVPVGGGRPGGGLAGPDGLVGGLVAAPLAVAGGVAGAAGAAAGTVGGVLGVPGPGGGAPGGMTSDEQKSQILGRLSGLQGGPQYDAAFVDASLQGHREALMLHGSYAQNGEDPALRRIARSAVPLIRLHISQLSQMQRMMGGAAEG</sequence>
<dbReference type="OrthoDB" id="8005547at2"/>
<accession>A0A8H8WRV0</accession>
<dbReference type="Gene3D" id="1.20.1260.10">
    <property type="match status" value="1"/>
</dbReference>
<dbReference type="Pfam" id="PF13628">
    <property type="entry name" value="DUF4142"/>
    <property type="match status" value="1"/>
</dbReference>
<protein>
    <recommendedName>
        <fullName evidence="2">DUF4142 domain-containing protein</fullName>
    </recommendedName>
</protein>
<reference evidence="3" key="1">
    <citation type="submission" date="2020-11" db="EMBL/GenBank/DDBJ databases">
        <title>Complete genome sequence of a novel pathogenic Methylobacterium strain isolated from rice in Vietnam.</title>
        <authorList>
            <person name="Lai K."/>
            <person name="Okazaki S."/>
            <person name="Higashi K."/>
            <person name="Mori H."/>
            <person name="Toyoda A."/>
            <person name="Kurokawa K."/>
        </authorList>
    </citation>
    <scope>NUCLEOTIDE SEQUENCE</scope>
    <source>
        <strain evidence="3">VL1</strain>
    </source>
</reference>